<proteinExistence type="predicted"/>
<protein>
    <submittedName>
        <fullName evidence="1">Uncharacterized protein</fullName>
    </submittedName>
</protein>
<keyword evidence="2" id="KW-1185">Reference proteome</keyword>
<name>A0A8X6TTR2_NEPPI</name>
<dbReference type="AlphaFoldDB" id="A0A8X6TTR2"/>
<sequence length="69" mass="7825">MEVNRSVFCFGKYPAEGSQFPEVNIRRPYLGYPSLELTESVFGLRCNTNVHNHTTSEVYHIGITTNNTS</sequence>
<evidence type="ECO:0000313" key="1">
    <source>
        <dbReference type="EMBL" id="GFT45548.1"/>
    </source>
</evidence>
<gene>
    <name evidence="1" type="ORF">NPIL_138141</name>
</gene>
<accession>A0A8X6TTR2</accession>
<dbReference type="Proteomes" id="UP000887013">
    <property type="component" value="Unassembled WGS sequence"/>
</dbReference>
<organism evidence="1 2">
    <name type="scientific">Nephila pilipes</name>
    <name type="common">Giant wood spider</name>
    <name type="synonym">Nephila maculata</name>
    <dbReference type="NCBI Taxonomy" id="299642"/>
    <lineage>
        <taxon>Eukaryota</taxon>
        <taxon>Metazoa</taxon>
        <taxon>Ecdysozoa</taxon>
        <taxon>Arthropoda</taxon>
        <taxon>Chelicerata</taxon>
        <taxon>Arachnida</taxon>
        <taxon>Araneae</taxon>
        <taxon>Araneomorphae</taxon>
        <taxon>Entelegynae</taxon>
        <taxon>Araneoidea</taxon>
        <taxon>Nephilidae</taxon>
        <taxon>Nephila</taxon>
    </lineage>
</organism>
<reference evidence="1" key="1">
    <citation type="submission" date="2020-08" db="EMBL/GenBank/DDBJ databases">
        <title>Multicomponent nature underlies the extraordinary mechanical properties of spider dragline silk.</title>
        <authorList>
            <person name="Kono N."/>
            <person name="Nakamura H."/>
            <person name="Mori M."/>
            <person name="Yoshida Y."/>
            <person name="Ohtoshi R."/>
            <person name="Malay A.D."/>
            <person name="Moran D.A.P."/>
            <person name="Tomita M."/>
            <person name="Numata K."/>
            <person name="Arakawa K."/>
        </authorList>
    </citation>
    <scope>NUCLEOTIDE SEQUENCE</scope>
</reference>
<dbReference type="EMBL" id="BMAW01064509">
    <property type="protein sequence ID" value="GFT45548.1"/>
    <property type="molecule type" value="Genomic_DNA"/>
</dbReference>
<comment type="caution">
    <text evidence="1">The sequence shown here is derived from an EMBL/GenBank/DDBJ whole genome shotgun (WGS) entry which is preliminary data.</text>
</comment>
<evidence type="ECO:0000313" key="2">
    <source>
        <dbReference type="Proteomes" id="UP000887013"/>
    </source>
</evidence>